<evidence type="ECO:0000313" key="2">
    <source>
        <dbReference type="EMBL" id="QED27656.1"/>
    </source>
</evidence>
<organism evidence="2 3">
    <name type="scientific">Microvenator marinus</name>
    <dbReference type="NCBI Taxonomy" id="2600177"/>
    <lineage>
        <taxon>Bacteria</taxon>
        <taxon>Deltaproteobacteria</taxon>
        <taxon>Bradymonadales</taxon>
        <taxon>Microvenatoraceae</taxon>
        <taxon>Microvenator</taxon>
    </lineage>
</organism>
<dbReference type="AlphaFoldDB" id="A0A5B8XV96"/>
<sequence length="106" mass="12009">MASIENLEKLVQDCTNPSLDDDQSFQDVLLVAQEILVIDDDRCAELFDVSRSSVNRWRNGATAPRRVVRRHVYSVLLNEAQRALKSKSKRVADARAGSSSEYTTRR</sequence>
<name>A0A5B8XV96_9DELT</name>
<feature type="region of interest" description="Disordered" evidence="1">
    <location>
        <begin position="85"/>
        <end position="106"/>
    </location>
</feature>
<feature type="compositionally biased region" description="Polar residues" evidence="1">
    <location>
        <begin position="97"/>
        <end position="106"/>
    </location>
</feature>
<dbReference type="EMBL" id="CP042467">
    <property type="protein sequence ID" value="QED27656.1"/>
    <property type="molecule type" value="Genomic_DNA"/>
</dbReference>
<gene>
    <name evidence="2" type="ORF">FRD01_10500</name>
</gene>
<evidence type="ECO:0000313" key="3">
    <source>
        <dbReference type="Proteomes" id="UP000321595"/>
    </source>
</evidence>
<protein>
    <submittedName>
        <fullName evidence="2">Uncharacterized protein</fullName>
    </submittedName>
</protein>
<accession>A0A5B8XV96</accession>
<proteinExistence type="predicted"/>
<reference evidence="2 3" key="1">
    <citation type="submission" date="2019-08" db="EMBL/GenBank/DDBJ databases">
        <authorList>
            <person name="Liang Q."/>
        </authorList>
    </citation>
    <scope>NUCLEOTIDE SEQUENCE [LARGE SCALE GENOMIC DNA]</scope>
    <source>
        <strain evidence="2 3">V1718</strain>
    </source>
</reference>
<keyword evidence="3" id="KW-1185">Reference proteome</keyword>
<dbReference type="RefSeq" id="WP_146959386.1">
    <property type="nucleotide sequence ID" value="NZ_CP042467.1"/>
</dbReference>
<dbReference type="KEGG" id="bbae:FRD01_10500"/>
<evidence type="ECO:0000256" key="1">
    <source>
        <dbReference type="SAM" id="MobiDB-lite"/>
    </source>
</evidence>
<dbReference type="Proteomes" id="UP000321595">
    <property type="component" value="Chromosome"/>
</dbReference>